<protein>
    <submittedName>
        <fullName evidence="2">Uncharacterized protein</fullName>
    </submittedName>
</protein>
<sequence length="53" mass="5869">MSSSSHFAASTSVLRPARKHPIAARDAYARKKWPADLKKSHMILAAQKHDPNS</sequence>
<reference evidence="3" key="1">
    <citation type="submission" date="2016-03" db="EMBL/GenBank/DDBJ databases">
        <authorList>
            <person name="Guldener U."/>
        </authorList>
    </citation>
    <scope>NUCLEOTIDE SEQUENCE [LARGE SCALE GENOMIC DNA]</scope>
    <source>
        <strain evidence="3">04CH-RAC-A.6.1</strain>
    </source>
</reference>
<evidence type="ECO:0000313" key="3">
    <source>
        <dbReference type="Proteomes" id="UP000178912"/>
    </source>
</evidence>
<feature type="compositionally biased region" description="Low complexity" evidence="1">
    <location>
        <begin position="1"/>
        <end position="12"/>
    </location>
</feature>
<accession>A0A1E1K7A6</accession>
<dbReference type="EMBL" id="FJUX01000017">
    <property type="protein sequence ID" value="CZS93963.1"/>
    <property type="molecule type" value="Genomic_DNA"/>
</dbReference>
<gene>
    <name evidence="2" type="ORF">RAG0_04006</name>
</gene>
<organism evidence="2 3">
    <name type="scientific">Rhynchosporium agropyri</name>
    <dbReference type="NCBI Taxonomy" id="914238"/>
    <lineage>
        <taxon>Eukaryota</taxon>
        <taxon>Fungi</taxon>
        <taxon>Dikarya</taxon>
        <taxon>Ascomycota</taxon>
        <taxon>Pezizomycotina</taxon>
        <taxon>Leotiomycetes</taxon>
        <taxon>Helotiales</taxon>
        <taxon>Ploettnerulaceae</taxon>
        <taxon>Rhynchosporium</taxon>
    </lineage>
</organism>
<evidence type="ECO:0000256" key="1">
    <source>
        <dbReference type="SAM" id="MobiDB-lite"/>
    </source>
</evidence>
<keyword evidence="3" id="KW-1185">Reference proteome</keyword>
<name>A0A1E1K7A6_9HELO</name>
<feature type="region of interest" description="Disordered" evidence="1">
    <location>
        <begin position="1"/>
        <end position="25"/>
    </location>
</feature>
<dbReference type="Proteomes" id="UP000178912">
    <property type="component" value="Unassembled WGS sequence"/>
</dbReference>
<proteinExistence type="predicted"/>
<dbReference type="AlphaFoldDB" id="A0A1E1K7A6"/>
<evidence type="ECO:0000313" key="2">
    <source>
        <dbReference type="EMBL" id="CZS93963.1"/>
    </source>
</evidence>